<dbReference type="Pfam" id="PF04258">
    <property type="entry name" value="Peptidase_A22B"/>
    <property type="match status" value="1"/>
</dbReference>
<accession>A0A3R7F176</accession>
<dbReference type="VEuPathDB" id="FungiDB:H257_01584"/>
<dbReference type="GO" id="GO:0098554">
    <property type="term" value="C:cytoplasmic side of endoplasmic reticulum membrane"/>
    <property type="evidence" value="ECO:0007669"/>
    <property type="project" value="TreeGrafter"/>
</dbReference>
<dbReference type="SUPFAM" id="SSF49562">
    <property type="entry name" value="C2 domain (Calcium/lipid-binding domain, CaLB)"/>
    <property type="match status" value="1"/>
</dbReference>
<dbReference type="PANTHER" id="PTHR12174:SF75">
    <property type="entry name" value="SIGNAL PEPTIDE PEPTIDASE-LIKE 2"/>
    <property type="match status" value="1"/>
</dbReference>
<comment type="caution">
    <text evidence="3">The sequence shown here is derived from an EMBL/GenBank/DDBJ whole genome shotgun (WGS) entry which is preliminary data.</text>
</comment>
<dbReference type="GO" id="GO:0005765">
    <property type="term" value="C:lysosomal membrane"/>
    <property type="evidence" value="ECO:0007669"/>
    <property type="project" value="TreeGrafter"/>
</dbReference>
<dbReference type="VEuPathDB" id="FungiDB:H257_01583"/>
<dbReference type="Gene3D" id="3.40.50.620">
    <property type="entry name" value="HUPs"/>
    <property type="match status" value="1"/>
</dbReference>
<keyword evidence="1" id="KW-1133">Transmembrane helix</keyword>
<dbReference type="GO" id="GO:0042500">
    <property type="term" value="F:aspartic endopeptidase activity, intramembrane cleaving"/>
    <property type="evidence" value="ECO:0007669"/>
    <property type="project" value="InterPro"/>
</dbReference>
<dbReference type="AlphaFoldDB" id="A0A3R7F176"/>
<evidence type="ECO:0000259" key="2">
    <source>
        <dbReference type="Pfam" id="PF01467"/>
    </source>
</evidence>
<dbReference type="InterPro" id="IPR035892">
    <property type="entry name" value="C2_domain_sf"/>
</dbReference>
<feature type="transmembrane region" description="Helical" evidence="1">
    <location>
        <begin position="51"/>
        <end position="75"/>
    </location>
</feature>
<evidence type="ECO:0000256" key="1">
    <source>
        <dbReference type="SAM" id="Phobius"/>
    </source>
</evidence>
<gene>
    <name evidence="3" type="ORF">DYB37_000218</name>
</gene>
<dbReference type="Proteomes" id="UP000285430">
    <property type="component" value="Unassembled WGS sequence"/>
</dbReference>
<feature type="transmembrane region" description="Helical" evidence="1">
    <location>
        <begin position="12"/>
        <end position="31"/>
    </location>
</feature>
<feature type="domain" description="Cytidyltransferase-like" evidence="2">
    <location>
        <begin position="372"/>
        <end position="492"/>
    </location>
</feature>
<dbReference type="EMBL" id="QUTH01003160">
    <property type="protein sequence ID" value="RHZ21274.1"/>
    <property type="molecule type" value="Genomic_DNA"/>
</dbReference>
<dbReference type="Gene3D" id="2.30.29.30">
    <property type="entry name" value="Pleckstrin-homology domain (PH domain)/Phosphotyrosine-binding domain (PTB)"/>
    <property type="match status" value="1"/>
</dbReference>
<keyword evidence="1" id="KW-0812">Transmembrane</keyword>
<feature type="transmembrane region" description="Helical" evidence="1">
    <location>
        <begin position="178"/>
        <end position="198"/>
    </location>
</feature>
<organism evidence="3 4">
    <name type="scientific">Aphanomyces astaci</name>
    <name type="common">Crayfish plague agent</name>
    <dbReference type="NCBI Taxonomy" id="112090"/>
    <lineage>
        <taxon>Eukaryota</taxon>
        <taxon>Sar</taxon>
        <taxon>Stramenopiles</taxon>
        <taxon>Oomycota</taxon>
        <taxon>Saprolegniomycetes</taxon>
        <taxon>Saprolegniales</taxon>
        <taxon>Verrucalvaceae</taxon>
        <taxon>Aphanomyces</taxon>
    </lineage>
</organism>
<feature type="non-terminal residue" evidence="3">
    <location>
        <position position="1"/>
    </location>
</feature>
<dbReference type="InterPro" id="IPR004821">
    <property type="entry name" value="Cyt_trans-like"/>
</dbReference>
<evidence type="ECO:0000313" key="3">
    <source>
        <dbReference type="EMBL" id="RHZ21274.1"/>
    </source>
</evidence>
<dbReference type="SUPFAM" id="SSF52374">
    <property type="entry name" value="Nucleotidylyl transferase"/>
    <property type="match status" value="1"/>
</dbReference>
<reference evidence="3 4" key="1">
    <citation type="submission" date="2018-08" db="EMBL/GenBank/DDBJ databases">
        <title>Aphanomyces genome sequencing and annotation.</title>
        <authorList>
            <person name="Minardi D."/>
            <person name="Oidtmann B."/>
            <person name="Van Der Giezen M."/>
            <person name="Studholme D.J."/>
        </authorList>
    </citation>
    <scope>NUCLEOTIDE SEQUENCE [LARGE SCALE GENOMIC DNA]</scope>
    <source>
        <strain evidence="3 4">Da</strain>
    </source>
</reference>
<dbReference type="Pfam" id="PF01467">
    <property type="entry name" value="CTP_transf_like"/>
    <property type="match status" value="1"/>
</dbReference>
<protein>
    <recommendedName>
        <fullName evidence="2">Cytidyltransferase-like domain-containing protein</fullName>
    </recommendedName>
</protein>
<dbReference type="InterPro" id="IPR011993">
    <property type="entry name" value="PH-like_dom_sf"/>
</dbReference>
<sequence length="893" mass="99860">VLRCRSIIGPLLIPNVVATVATVALVVLWYVDRSTSLCFVFLRTIRLPTLQVASVLLVLAFFYDIFFVFVTPLLFGRSVMVDVATGGQSASSKSGYPGVDFCERYPAFDACVDPEPLPMLLLFPRFHDWRGGQAMLGLGDIVLPGLLLSFALRFDYAREVHVKQTDDGNLTMTTGHSWVNSTGVCTAAAAVLCVYSALQIRKASRKHTTHGSRPAPGLRVGVLYLRNPHDDFLHILRNDVLVEMAVAKVDSMLYVFVDDTMVDGSSSSDRLRYLGELYNLLWNAACVANKHDLDIRVVSSVDQSWKEIIARPDLTAAFAYEDMDVAVLNDGRGSSPIAFIPFKDIVDRSVDATTFIYLEDPTRQLGKESLVVIGGTFDHLHNGHKKLLSFGAALADNGMLIGVTAPHMLQKKSLGHLIESIQERKSRVEAFLRDVHPHVAPTVITIDDPFGPAITSADISAIVVSTETQVGAVKINAIRADRGLHPLNIYGRRDADDDDDFTIAVTNQTRHDRSKWAQLYKHSINDTFVHEEYDTTIATQRHNALKKKETSCALLICGYTRMVKEAKLFAKKRECAVRIQARIRGTIPSHLPPSFVLSTRHDLSGKLARNAFNEMQRLRIRPYTVELLRLRGLGVEGDSVPPCGEGEDGETRLPNGFLCNPYIVLNIVEDHDDDAQRFCFESEIQRGSDDVEWNEEIFVPGVNGNVLMCFTVLSKNGPNNFFLGQGAVRLNGTEIWRYGANLELKLKAELEIIPKIGHHQLMRIQDIGSLDKELTLSIRIRHFSEIGSYCGYMQSINTIDSVKGNSRWCVLADGTFRIYRHYGLTLAFETLKMVHASEVQLLQGLNHHRKTQTKKPTVLFIQHEQRAYLLTAESNKTNAVWVKKLQTAMKHKY</sequence>
<proteinExistence type="predicted"/>
<name>A0A3R7F176_APHAT</name>
<dbReference type="NCBIfam" id="TIGR00125">
    <property type="entry name" value="cyt_tran_rel"/>
    <property type="match status" value="1"/>
</dbReference>
<dbReference type="SUPFAM" id="SSF50729">
    <property type="entry name" value="PH domain-like"/>
    <property type="match status" value="1"/>
</dbReference>
<dbReference type="GO" id="GO:0030660">
    <property type="term" value="C:Golgi-associated vesicle membrane"/>
    <property type="evidence" value="ECO:0007669"/>
    <property type="project" value="TreeGrafter"/>
</dbReference>
<dbReference type="GO" id="GO:0033619">
    <property type="term" value="P:membrane protein proteolysis"/>
    <property type="evidence" value="ECO:0007669"/>
    <property type="project" value="TreeGrafter"/>
</dbReference>
<dbReference type="InterPro" id="IPR007369">
    <property type="entry name" value="Peptidase_A22B_SPP"/>
</dbReference>
<dbReference type="GO" id="GO:0098553">
    <property type="term" value="C:lumenal side of endoplasmic reticulum membrane"/>
    <property type="evidence" value="ECO:0007669"/>
    <property type="project" value="TreeGrafter"/>
</dbReference>
<dbReference type="InterPro" id="IPR014729">
    <property type="entry name" value="Rossmann-like_a/b/a_fold"/>
</dbReference>
<dbReference type="NCBIfam" id="NF001985">
    <property type="entry name" value="PRK00777.1"/>
    <property type="match status" value="1"/>
</dbReference>
<dbReference type="PANTHER" id="PTHR12174">
    <property type="entry name" value="SIGNAL PEPTIDE PEPTIDASE"/>
    <property type="match status" value="1"/>
</dbReference>
<keyword evidence="1" id="KW-0472">Membrane</keyword>
<evidence type="ECO:0000313" key="4">
    <source>
        <dbReference type="Proteomes" id="UP000285430"/>
    </source>
</evidence>